<dbReference type="EMBL" id="CAJOBC010016006">
    <property type="protein sequence ID" value="CAF4026008.1"/>
    <property type="molecule type" value="Genomic_DNA"/>
</dbReference>
<keyword evidence="2" id="KW-0175">Coiled coil</keyword>
<proteinExistence type="predicted"/>
<feature type="domain" description="CCHC-type" evidence="3">
    <location>
        <begin position="112"/>
        <end position="127"/>
    </location>
</feature>
<dbReference type="AlphaFoldDB" id="A0A815A9W1"/>
<dbReference type="SUPFAM" id="SSF57756">
    <property type="entry name" value="Retrovirus zinc finger-like domains"/>
    <property type="match status" value="1"/>
</dbReference>
<dbReference type="GO" id="GO:0008270">
    <property type="term" value="F:zinc ion binding"/>
    <property type="evidence" value="ECO:0007669"/>
    <property type="project" value="UniProtKB-KW"/>
</dbReference>
<gene>
    <name evidence="4" type="ORF">GPM918_LOCUS26297</name>
    <name evidence="5" type="ORF">OVA965_LOCUS27596</name>
    <name evidence="6" type="ORF">SRO942_LOCUS26418</name>
    <name evidence="7" type="ORF">TMI583_LOCUS28344</name>
</gene>
<protein>
    <recommendedName>
        <fullName evidence="3">CCHC-type domain-containing protein</fullName>
    </recommendedName>
</protein>
<keyword evidence="1" id="KW-0479">Metal-binding</keyword>
<organism evidence="4 8">
    <name type="scientific">Didymodactylos carnosus</name>
    <dbReference type="NCBI Taxonomy" id="1234261"/>
    <lineage>
        <taxon>Eukaryota</taxon>
        <taxon>Metazoa</taxon>
        <taxon>Spiralia</taxon>
        <taxon>Gnathifera</taxon>
        <taxon>Rotifera</taxon>
        <taxon>Eurotatoria</taxon>
        <taxon>Bdelloidea</taxon>
        <taxon>Philodinida</taxon>
        <taxon>Philodinidae</taxon>
        <taxon>Didymodactylos</taxon>
    </lineage>
</organism>
<keyword evidence="1" id="KW-0863">Zinc-finger</keyword>
<dbReference type="PROSITE" id="PS50158">
    <property type="entry name" value="ZF_CCHC"/>
    <property type="match status" value="1"/>
</dbReference>
<dbReference type="EMBL" id="CAJOBA010039884">
    <property type="protein sequence ID" value="CAF4084994.1"/>
    <property type="molecule type" value="Genomic_DNA"/>
</dbReference>
<evidence type="ECO:0000313" key="5">
    <source>
        <dbReference type="EMBL" id="CAF1280120.1"/>
    </source>
</evidence>
<evidence type="ECO:0000313" key="7">
    <source>
        <dbReference type="EMBL" id="CAF4084994.1"/>
    </source>
</evidence>
<name>A0A815A9W1_9BILA</name>
<feature type="coiled-coil region" evidence="2">
    <location>
        <begin position="225"/>
        <end position="288"/>
    </location>
</feature>
<sequence length="306" mass="34308">MSSSKDNNTAAEAPSTSVIIHGIKLEDDDLSNVQKQIGHQYVGILSVRAMYNTQKQIMNTLLAEFKSCAVVKEILNNGFISIAGHKYRVENPNSSEKKAQPQKRASRPVMTCFKCQQPGHKVSQCPELRKQQYEYDEEQYYNRSRNSSHTTDHAEQKFEVVSIVDKVWPPLSTVQASRTSVTQPLVVHTSTTTAPVSKAGTSTAKSVTLPADLLKATETREVNMLNSFESKLLQMEVKLREQDQRIQELQLAVSTTIIPAFDELKTIINKYNANYVQMKQELSDVISRATTAGNLKTLNNFVNLVK</sequence>
<evidence type="ECO:0000313" key="4">
    <source>
        <dbReference type="EMBL" id="CAF1254533.1"/>
    </source>
</evidence>
<dbReference type="Proteomes" id="UP000677228">
    <property type="component" value="Unassembled WGS sequence"/>
</dbReference>
<dbReference type="GO" id="GO:0003676">
    <property type="term" value="F:nucleic acid binding"/>
    <property type="evidence" value="ECO:0007669"/>
    <property type="project" value="InterPro"/>
</dbReference>
<evidence type="ECO:0000256" key="1">
    <source>
        <dbReference type="PROSITE-ProRule" id="PRU00047"/>
    </source>
</evidence>
<evidence type="ECO:0000259" key="3">
    <source>
        <dbReference type="PROSITE" id="PS50158"/>
    </source>
</evidence>
<comment type="caution">
    <text evidence="4">The sequence shown here is derived from an EMBL/GenBank/DDBJ whole genome shotgun (WGS) entry which is preliminary data.</text>
</comment>
<dbReference type="Proteomes" id="UP000682733">
    <property type="component" value="Unassembled WGS sequence"/>
</dbReference>
<accession>A0A815A9W1</accession>
<dbReference type="Proteomes" id="UP000681722">
    <property type="component" value="Unassembled WGS sequence"/>
</dbReference>
<evidence type="ECO:0000313" key="8">
    <source>
        <dbReference type="Proteomes" id="UP000663829"/>
    </source>
</evidence>
<dbReference type="EMBL" id="CAJNOQ010010541">
    <property type="protein sequence ID" value="CAF1254533.1"/>
    <property type="molecule type" value="Genomic_DNA"/>
</dbReference>
<dbReference type="InterPro" id="IPR001878">
    <property type="entry name" value="Znf_CCHC"/>
</dbReference>
<keyword evidence="8" id="KW-1185">Reference proteome</keyword>
<dbReference type="SMART" id="SM00343">
    <property type="entry name" value="ZnF_C2HC"/>
    <property type="match status" value="1"/>
</dbReference>
<reference evidence="4" key="1">
    <citation type="submission" date="2021-02" db="EMBL/GenBank/DDBJ databases">
        <authorList>
            <person name="Nowell W R."/>
        </authorList>
    </citation>
    <scope>NUCLEOTIDE SEQUENCE</scope>
</reference>
<dbReference type="Gene3D" id="4.10.60.10">
    <property type="entry name" value="Zinc finger, CCHC-type"/>
    <property type="match status" value="1"/>
</dbReference>
<evidence type="ECO:0000256" key="2">
    <source>
        <dbReference type="SAM" id="Coils"/>
    </source>
</evidence>
<keyword evidence="1" id="KW-0862">Zinc</keyword>
<dbReference type="Proteomes" id="UP000663829">
    <property type="component" value="Unassembled WGS sequence"/>
</dbReference>
<dbReference type="InterPro" id="IPR036875">
    <property type="entry name" value="Znf_CCHC_sf"/>
</dbReference>
<dbReference type="EMBL" id="CAJNOK010018321">
    <property type="protein sequence ID" value="CAF1280120.1"/>
    <property type="molecule type" value="Genomic_DNA"/>
</dbReference>
<dbReference type="Pfam" id="PF00098">
    <property type="entry name" value="zf-CCHC"/>
    <property type="match status" value="1"/>
</dbReference>
<evidence type="ECO:0000313" key="6">
    <source>
        <dbReference type="EMBL" id="CAF4026008.1"/>
    </source>
</evidence>